<organism evidence="1 2">
    <name type="scientific">Jannaschia seosinensis</name>
    <dbReference type="NCBI Taxonomy" id="313367"/>
    <lineage>
        <taxon>Bacteria</taxon>
        <taxon>Pseudomonadati</taxon>
        <taxon>Pseudomonadota</taxon>
        <taxon>Alphaproteobacteria</taxon>
        <taxon>Rhodobacterales</taxon>
        <taxon>Roseobacteraceae</taxon>
        <taxon>Jannaschia</taxon>
    </lineage>
</organism>
<dbReference type="EMBL" id="CYPR01000021">
    <property type="protein sequence ID" value="CUH18776.1"/>
    <property type="molecule type" value="Genomic_DNA"/>
</dbReference>
<dbReference type="PIRSF" id="PIRSF008546">
    <property type="entry name" value="UCP008546"/>
    <property type="match status" value="1"/>
</dbReference>
<reference evidence="1 2" key="1">
    <citation type="submission" date="2015-09" db="EMBL/GenBank/DDBJ databases">
        <authorList>
            <person name="Jackson K.R."/>
            <person name="Lunt B.L."/>
            <person name="Fisher J.N.B."/>
            <person name="Gardner A.V."/>
            <person name="Bailey M.E."/>
            <person name="Deus L.M."/>
            <person name="Earl A.S."/>
            <person name="Gibby P.D."/>
            <person name="Hartmann K.A."/>
            <person name="Liu J.E."/>
            <person name="Manci A.M."/>
            <person name="Nielsen D.A."/>
            <person name="Solomon M.B."/>
            <person name="Breakwell D.P."/>
            <person name="Burnett S.H."/>
            <person name="Grose J.H."/>
        </authorList>
    </citation>
    <scope>NUCLEOTIDE SEQUENCE [LARGE SCALE GENOMIC DNA]</scope>
    <source>
        <strain evidence="1 2">CECT 7799</strain>
    </source>
</reference>
<evidence type="ECO:0000313" key="1">
    <source>
        <dbReference type="EMBL" id="CUH18776.1"/>
    </source>
</evidence>
<dbReference type="OrthoDB" id="9801870at2"/>
<dbReference type="Pfam" id="PF08837">
    <property type="entry name" value="DUF1810"/>
    <property type="match status" value="1"/>
</dbReference>
<name>A0A0M7B921_9RHOB</name>
<dbReference type="InterPro" id="IPR014937">
    <property type="entry name" value="DUF1810"/>
</dbReference>
<keyword evidence="2" id="KW-1185">Reference proteome</keyword>
<protein>
    <recommendedName>
        <fullName evidence="3">Calpastatin</fullName>
    </recommendedName>
</protein>
<dbReference type="Gene3D" id="1.25.40.380">
    <property type="entry name" value="Protein of unknown function DUF1810"/>
    <property type="match status" value="1"/>
</dbReference>
<sequence length="136" mass="15267">MIVLSRFHDAQARNYDTALTELRQGRKRTHWIWYVFPQLRGLGRSETAQYYGIRDLAEARAYLADPVLGARLAEAAEALLRHDPPIERIVGEVDAMKVRSSATLFRAAGADGWAQAVLDRFYEGAADETTLDMIDG</sequence>
<proteinExistence type="predicted"/>
<dbReference type="AlphaFoldDB" id="A0A0M7B921"/>
<evidence type="ECO:0000313" key="2">
    <source>
        <dbReference type="Proteomes" id="UP000049455"/>
    </source>
</evidence>
<evidence type="ECO:0008006" key="3">
    <source>
        <dbReference type="Google" id="ProtNLM"/>
    </source>
</evidence>
<dbReference type="RefSeq" id="WP_055662154.1">
    <property type="nucleotide sequence ID" value="NZ_CYPR01000021.1"/>
</dbReference>
<accession>A0A0M7B921</accession>
<dbReference type="InterPro" id="IPR036287">
    <property type="entry name" value="Rv1873-like_sf"/>
</dbReference>
<dbReference type="SUPFAM" id="SSF140736">
    <property type="entry name" value="Rv1873-like"/>
    <property type="match status" value="1"/>
</dbReference>
<gene>
    <name evidence="1" type="ORF">JSE7799_00451</name>
</gene>
<dbReference type="Proteomes" id="UP000049455">
    <property type="component" value="Unassembled WGS sequence"/>
</dbReference>